<evidence type="ECO:0000256" key="4">
    <source>
        <dbReference type="ARBA" id="ARBA00022692"/>
    </source>
</evidence>
<proteinExistence type="inferred from homology"/>
<name>B2JUR1_PARP8</name>
<feature type="region of interest" description="Disordered" evidence="8">
    <location>
        <begin position="1"/>
        <end position="24"/>
    </location>
</feature>
<dbReference type="OrthoDB" id="5298727at2"/>
<keyword evidence="10" id="KW-0614">Plasmid</keyword>
<evidence type="ECO:0000256" key="1">
    <source>
        <dbReference type="ARBA" id="ARBA00004651"/>
    </source>
</evidence>
<dbReference type="RefSeq" id="WP_012406388.1">
    <property type="nucleotide sequence ID" value="NC_010625.1"/>
</dbReference>
<dbReference type="Gene3D" id="1.10.3720.10">
    <property type="entry name" value="MetI-like"/>
    <property type="match status" value="1"/>
</dbReference>
<dbReference type="PANTHER" id="PTHR30151:SF38">
    <property type="entry name" value="ALIPHATIC SULFONATES TRANSPORT PERMEASE PROTEIN SSUC-RELATED"/>
    <property type="match status" value="1"/>
</dbReference>
<protein>
    <submittedName>
        <fullName evidence="10">Binding-protein-dependent transport systems inner membrane component</fullName>
    </submittedName>
</protein>
<comment type="subcellular location">
    <subcellularLocation>
        <location evidence="1 7">Cell membrane</location>
        <topology evidence="1 7">Multi-pass membrane protein</topology>
    </subcellularLocation>
</comment>
<feature type="transmembrane region" description="Helical" evidence="7">
    <location>
        <begin position="259"/>
        <end position="278"/>
    </location>
</feature>
<evidence type="ECO:0000313" key="10">
    <source>
        <dbReference type="EMBL" id="ACC76232.1"/>
    </source>
</evidence>
<feature type="transmembrane region" description="Helical" evidence="7">
    <location>
        <begin position="207"/>
        <end position="229"/>
    </location>
</feature>
<feature type="transmembrane region" description="Helical" evidence="7">
    <location>
        <begin position="139"/>
        <end position="157"/>
    </location>
</feature>
<dbReference type="CDD" id="cd06261">
    <property type="entry name" value="TM_PBP2"/>
    <property type="match status" value="1"/>
</dbReference>
<keyword evidence="4 7" id="KW-0812">Transmembrane</keyword>
<reference evidence="11" key="1">
    <citation type="journal article" date="2014" name="Stand. Genomic Sci.">
        <title>Complete genome sequence of Burkholderia phymatum STM815(T), a broad host range and efficient nitrogen-fixing symbiont of Mimosa species.</title>
        <authorList>
            <person name="Moulin L."/>
            <person name="Klonowska A."/>
            <person name="Caroline B."/>
            <person name="Booth K."/>
            <person name="Vriezen J.A."/>
            <person name="Melkonian R."/>
            <person name="James E.K."/>
            <person name="Young J.P."/>
            <person name="Bena G."/>
            <person name="Hauser L."/>
            <person name="Land M."/>
            <person name="Kyrpides N."/>
            <person name="Bruce D."/>
            <person name="Chain P."/>
            <person name="Copeland A."/>
            <person name="Pitluck S."/>
            <person name="Woyke T."/>
            <person name="Lizotte-Waniewski M."/>
            <person name="Bristow J."/>
            <person name="Riley M."/>
        </authorList>
    </citation>
    <scope>NUCLEOTIDE SEQUENCE [LARGE SCALE GENOMIC DNA]</scope>
    <source>
        <strain evidence="11">DSM 17167 / CIP 108236 / LMG 21445 / STM815</strain>
        <plasmid evidence="11">Plasmid pBPHY01</plasmid>
    </source>
</reference>
<dbReference type="Pfam" id="PF00528">
    <property type="entry name" value="BPD_transp_1"/>
    <property type="match status" value="1"/>
</dbReference>
<dbReference type="InterPro" id="IPR035906">
    <property type="entry name" value="MetI-like_sf"/>
</dbReference>
<dbReference type="GO" id="GO:0005886">
    <property type="term" value="C:plasma membrane"/>
    <property type="evidence" value="ECO:0007669"/>
    <property type="project" value="UniProtKB-SubCell"/>
</dbReference>
<comment type="similarity">
    <text evidence="7">Belongs to the binding-protein-dependent transport system permease family.</text>
</comment>
<dbReference type="GO" id="GO:0055085">
    <property type="term" value="P:transmembrane transport"/>
    <property type="evidence" value="ECO:0007669"/>
    <property type="project" value="InterPro"/>
</dbReference>
<accession>B2JUR1</accession>
<keyword evidence="5 7" id="KW-1133">Transmembrane helix</keyword>
<evidence type="ECO:0000259" key="9">
    <source>
        <dbReference type="PROSITE" id="PS50928"/>
    </source>
</evidence>
<organism evidence="10 11">
    <name type="scientific">Paraburkholderia phymatum (strain DSM 17167 / CIP 108236 / LMG 21445 / STM815)</name>
    <name type="common">Burkholderia phymatum</name>
    <dbReference type="NCBI Taxonomy" id="391038"/>
    <lineage>
        <taxon>Bacteria</taxon>
        <taxon>Pseudomonadati</taxon>
        <taxon>Pseudomonadota</taxon>
        <taxon>Betaproteobacteria</taxon>
        <taxon>Burkholderiales</taxon>
        <taxon>Burkholderiaceae</taxon>
        <taxon>Paraburkholderia</taxon>
    </lineage>
</organism>
<feature type="transmembrane region" description="Helical" evidence="7">
    <location>
        <begin position="49"/>
        <end position="69"/>
    </location>
</feature>
<dbReference type="PROSITE" id="PS50928">
    <property type="entry name" value="ABC_TM1"/>
    <property type="match status" value="1"/>
</dbReference>
<evidence type="ECO:0000256" key="6">
    <source>
        <dbReference type="ARBA" id="ARBA00023136"/>
    </source>
</evidence>
<dbReference type="AlphaFoldDB" id="B2JUR1"/>
<sequence>MSFTRSLSPSRIFAPRKAGGPPPCSCDVPVKRPLSAAVRKRLSAINWRGFVLPLAAFASWWIVSALHVVKSGLLVSPVDVAHTAWQQIQSGALLRALSASLAREASGFVIGTAGGLLLGAALGFSRIATRLIGPTFDTFKQISLFAWIPLISVWFGLGDMAKVVFLSLAALLPVAAHTCDGIHAVPPRYVEVARAFRYSRIQMARHVILPAALPSIFTGIYLALIYSWLATLGAEYLLVAGSGIGNTLIDGSEQFRMDLVLFGIIVVGFTGSALNALARSIERRLFARRGRPSREPAAA</sequence>
<dbReference type="SUPFAM" id="SSF161098">
    <property type="entry name" value="MetI-like"/>
    <property type="match status" value="1"/>
</dbReference>
<feature type="transmembrane region" description="Helical" evidence="7">
    <location>
        <begin position="163"/>
        <end position="186"/>
    </location>
</feature>
<geneLocation type="plasmid" evidence="10 11">
    <name>pBPHY01</name>
</geneLocation>
<dbReference type="Proteomes" id="UP000001192">
    <property type="component" value="Plasmid pBPHY01"/>
</dbReference>
<evidence type="ECO:0000256" key="8">
    <source>
        <dbReference type="SAM" id="MobiDB-lite"/>
    </source>
</evidence>
<dbReference type="KEGG" id="bph:Bphy_7234"/>
<dbReference type="PANTHER" id="PTHR30151">
    <property type="entry name" value="ALKANE SULFONATE ABC TRANSPORTER-RELATED, MEMBRANE SUBUNIT"/>
    <property type="match status" value="1"/>
</dbReference>
<evidence type="ECO:0000256" key="7">
    <source>
        <dbReference type="RuleBase" id="RU363032"/>
    </source>
</evidence>
<keyword evidence="6 7" id="KW-0472">Membrane</keyword>
<evidence type="ECO:0000256" key="5">
    <source>
        <dbReference type="ARBA" id="ARBA00022989"/>
    </source>
</evidence>
<evidence type="ECO:0000256" key="2">
    <source>
        <dbReference type="ARBA" id="ARBA00022448"/>
    </source>
</evidence>
<gene>
    <name evidence="10" type="ordered locus">Bphy_7234</name>
</gene>
<evidence type="ECO:0000313" key="11">
    <source>
        <dbReference type="Proteomes" id="UP000001192"/>
    </source>
</evidence>
<feature type="transmembrane region" description="Helical" evidence="7">
    <location>
        <begin position="105"/>
        <end position="127"/>
    </location>
</feature>
<keyword evidence="2 7" id="KW-0813">Transport</keyword>
<evidence type="ECO:0000256" key="3">
    <source>
        <dbReference type="ARBA" id="ARBA00022475"/>
    </source>
</evidence>
<keyword evidence="11" id="KW-1185">Reference proteome</keyword>
<feature type="domain" description="ABC transmembrane type-1" evidence="9">
    <location>
        <begin position="97"/>
        <end position="278"/>
    </location>
</feature>
<keyword evidence="3" id="KW-1003">Cell membrane</keyword>
<dbReference type="InterPro" id="IPR000515">
    <property type="entry name" value="MetI-like"/>
</dbReference>
<dbReference type="HOGENOM" id="CLU_046113_1_2_4"/>
<dbReference type="EMBL" id="CP001045">
    <property type="protein sequence ID" value="ACC76232.1"/>
    <property type="molecule type" value="Genomic_DNA"/>
</dbReference>